<dbReference type="Proteomes" id="UP001190700">
    <property type="component" value="Unassembled WGS sequence"/>
</dbReference>
<keyword evidence="3" id="KW-1185">Reference proteome</keyword>
<comment type="caution">
    <text evidence="2">The sequence shown here is derived from an EMBL/GenBank/DDBJ whole genome shotgun (WGS) entry which is preliminary data.</text>
</comment>
<feature type="compositionally biased region" description="Basic and acidic residues" evidence="1">
    <location>
        <begin position="7"/>
        <end position="19"/>
    </location>
</feature>
<feature type="region of interest" description="Disordered" evidence="1">
    <location>
        <begin position="115"/>
        <end position="138"/>
    </location>
</feature>
<reference evidence="2 3" key="1">
    <citation type="journal article" date="2015" name="Genome Biol. Evol.">
        <title>Comparative Genomics of a Bacterivorous Green Alga Reveals Evolutionary Causalities and Consequences of Phago-Mixotrophic Mode of Nutrition.</title>
        <authorList>
            <person name="Burns J.A."/>
            <person name="Paasch A."/>
            <person name="Narechania A."/>
            <person name="Kim E."/>
        </authorList>
    </citation>
    <scope>NUCLEOTIDE SEQUENCE [LARGE SCALE GENOMIC DNA]</scope>
    <source>
        <strain evidence="2 3">PLY_AMNH</strain>
    </source>
</reference>
<evidence type="ECO:0000313" key="3">
    <source>
        <dbReference type="Proteomes" id="UP001190700"/>
    </source>
</evidence>
<protein>
    <submittedName>
        <fullName evidence="2">Uncharacterized protein</fullName>
    </submittedName>
</protein>
<dbReference type="EMBL" id="LGRX02033978">
    <property type="protein sequence ID" value="KAK3239255.1"/>
    <property type="molecule type" value="Genomic_DNA"/>
</dbReference>
<feature type="region of interest" description="Disordered" evidence="1">
    <location>
        <begin position="1"/>
        <end position="22"/>
    </location>
</feature>
<dbReference type="AlphaFoldDB" id="A0AAE0BP09"/>
<feature type="compositionally biased region" description="Polar residues" evidence="1">
    <location>
        <begin position="115"/>
        <end position="128"/>
    </location>
</feature>
<evidence type="ECO:0000256" key="1">
    <source>
        <dbReference type="SAM" id="MobiDB-lite"/>
    </source>
</evidence>
<sequence length="393" mass="43096">MFPPIIPRHEQSAEEEKPDQTTVCSLFSPPAALLEEPEPAALIRSPAFFGVHRVGQGDVLRVGKDPVLTLSLEGDTMQGFVGTLCLRAAIDSEQTEEAANSVVWLGKGLRHGTLDSASVQASTTTPQKPSKHKMQAESAEYSMLRDVGPYRYRVVQLDTEGEEVQGELVGELVGSPKSTSPTSNLQQSHKFLNTPAVPDSIRRLGDVHVAVVAVDRPSLPFAGRRPPIPHLEVGESHSVWLTSQRALWQECTVGDMEDFLDLGLHITPLVAPTGSSGPDPKPSIWRAELDVMRMGNRYESHWSMRLDGKRVPKGSLVGDYRIEVKKRAGPMCTFGNRTSSRSPRTITSEYPLLLLHVLVSVTRVSPEEADAHARDHLAMECESEMSEATELES</sequence>
<accession>A0AAE0BP09</accession>
<organism evidence="2 3">
    <name type="scientific">Cymbomonas tetramitiformis</name>
    <dbReference type="NCBI Taxonomy" id="36881"/>
    <lineage>
        <taxon>Eukaryota</taxon>
        <taxon>Viridiplantae</taxon>
        <taxon>Chlorophyta</taxon>
        <taxon>Pyramimonadophyceae</taxon>
        <taxon>Pyramimonadales</taxon>
        <taxon>Pyramimonadaceae</taxon>
        <taxon>Cymbomonas</taxon>
    </lineage>
</organism>
<proteinExistence type="predicted"/>
<evidence type="ECO:0000313" key="2">
    <source>
        <dbReference type="EMBL" id="KAK3239255.1"/>
    </source>
</evidence>
<gene>
    <name evidence="2" type="ORF">CYMTET_50806</name>
</gene>
<name>A0AAE0BP09_9CHLO</name>